<dbReference type="Gene3D" id="3.40.50.2300">
    <property type="match status" value="1"/>
</dbReference>
<dbReference type="CDD" id="cd06170">
    <property type="entry name" value="LuxR_C_like"/>
    <property type="match status" value="1"/>
</dbReference>
<proteinExistence type="predicted"/>
<dbReference type="PROSITE" id="PS50043">
    <property type="entry name" value="HTH_LUXR_2"/>
    <property type="match status" value="1"/>
</dbReference>
<dbReference type="Proteomes" id="UP000619244">
    <property type="component" value="Unassembled WGS sequence"/>
</dbReference>
<feature type="compositionally biased region" description="Gly residues" evidence="4">
    <location>
        <begin position="250"/>
        <end position="259"/>
    </location>
</feature>
<keyword evidence="8" id="KW-1185">Reference proteome</keyword>
<dbReference type="GO" id="GO:0000160">
    <property type="term" value="P:phosphorelay signal transduction system"/>
    <property type="evidence" value="ECO:0007669"/>
    <property type="project" value="InterPro"/>
</dbReference>
<dbReference type="PANTHER" id="PTHR43214:SF43">
    <property type="entry name" value="TWO-COMPONENT RESPONSE REGULATOR"/>
    <property type="match status" value="1"/>
</dbReference>
<comment type="caution">
    <text evidence="7">The sequence shown here is derived from an EMBL/GenBank/DDBJ whole genome shotgun (WGS) entry which is preliminary data.</text>
</comment>
<evidence type="ECO:0000256" key="1">
    <source>
        <dbReference type="ARBA" id="ARBA00022553"/>
    </source>
</evidence>
<reference evidence="7" key="2">
    <citation type="submission" date="2020-09" db="EMBL/GenBank/DDBJ databases">
        <authorList>
            <person name="Sun Q."/>
            <person name="Ohkuma M."/>
        </authorList>
    </citation>
    <scope>NUCLEOTIDE SEQUENCE</scope>
    <source>
        <strain evidence="7">JCM 4790</strain>
    </source>
</reference>
<name>A0A918NQ72_9ACTN</name>
<dbReference type="SUPFAM" id="SSF46894">
    <property type="entry name" value="C-terminal effector domain of the bipartite response regulators"/>
    <property type="match status" value="1"/>
</dbReference>
<organism evidence="7 8">
    <name type="scientific">Streptomyces minutiscleroticus</name>
    <dbReference type="NCBI Taxonomy" id="68238"/>
    <lineage>
        <taxon>Bacteria</taxon>
        <taxon>Bacillati</taxon>
        <taxon>Actinomycetota</taxon>
        <taxon>Actinomycetes</taxon>
        <taxon>Kitasatosporales</taxon>
        <taxon>Streptomycetaceae</taxon>
        <taxon>Streptomyces</taxon>
    </lineage>
</organism>
<dbReference type="Pfam" id="PF00196">
    <property type="entry name" value="GerE"/>
    <property type="match status" value="1"/>
</dbReference>
<dbReference type="PROSITE" id="PS00622">
    <property type="entry name" value="HTH_LUXR_1"/>
    <property type="match status" value="1"/>
</dbReference>
<dbReference type="RefSeq" id="WP_190192181.1">
    <property type="nucleotide sequence ID" value="NZ_BMVU01000024.1"/>
</dbReference>
<feature type="domain" description="Response regulatory" evidence="6">
    <location>
        <begin position="11"/>
        <end position="128"/>
    </location>
</feature>
<dbReference type="InterPro" id="IPR011006">
    <property type="entry name" value="CheY-like_superfamily"/>
</dbReference>
<dbReference type="SMART" id="SM00421">
    <property type="entry name" value="HTH_LUXR"/>
    <property type="match status" value="1"/>
</dbReference>
<evidence type="ECO:0000256" key="4">
    <source>
        <dbReference type="SAM" id="MobiDB-lite"/>
    </source>
</evidence>
<keyword evidence="2 7" id="KW-0238">DNA-binding</keyword>
<dbReference type="InterPro" id="IPR016032">
    <property type="entry name" value="Sig_transdc_resp-reg_C-effctor"/>
</dbReference>
<feature type="region of interest" description="Disordered" evidence="4">
    <location>
        <begin position="226"/>
        <end position="259"/>
    </location>
</feature>
<sequence>MGDTLQCADIRVVVIEGIPLILNGLRSALESGGMTVAAGTRDARAGVRVVREERPDVVIVDLDPPGRAGVELLERLRRQYPAARLIASVSPEYDDDKLLLATLMAGGTGYLLKNTETVDLLRTVRAVRQGYVIVGPRGGGEFSALLEGLAESREALPFPALTNREREVLRLVSLGYGNRRIAQELFISEKTVRNYVSAILPKIQVSSRLEAMVSARLAGLQTAGPGAGGGGGGGTGSGVGADAGARAGTGSTGTGSAGA</sequence>
<feature type="compositionally biased region" description="Gly residues" evidence="4">
    <location>
        <begin position="226"/>
        <end position="241"/>
    </location>
</feature>
<evidence type="ECO:0000256" key="3">
    <source>
        <dbReference type="PROSITE-ProRule" id="PRU00169"/>
    </source>
</evidence>
<dbReference type="GO" id="GO:0006355">
    <property type="term" value="P:regulation of DNA-templated transcription"/>
    <property type="evidence" value="ECO:0007669"/>
    <property type="project" value="InterPro"/>
</dbReference>
<dbReference type="Pfam" id="PF00072">
    <property type="entry name" value="Response_reg"/>
    <property type="match status" value="1"/>
</dbReference>
<dbReference type="InterPro" id="IPR000792">
    <property type="entry name" value="Tscrpt_reg_LuxR_C"/>
</dbReference>
<gene>
    <name evidence="7" type="ORF">GCM10010358_46050</name>
</gene>
<feature type="modified residue" description="4-aspartylphosphate" evidence="3">
    <location>
        <position position="61"/>
    </location>
</feature>
<dbReference type="PROSITE" id="PS50110">
    <property type="entry name" value="RESPONSE_REGULATORY"/>
    <property type="match status" value="1"/>
</dbReference>
<accession>A0A918NQ72</accession>
<evidence type="ECO:0000259" key="5">
    <source>
        <dbReference type="PROSITE" id="PS50043"/>
    </source>
</evidence>
<reference evidence="7" key="1">
    <citation type="journal article" date="2014" name="Int. J. Syst. Evol. Microbiol.">
        <title>Complete genome sequence of Corynebacterium casei LMG S-19264T (=DSM 44701T), isolated from a smear-ripened cheese.</title>
        <authorList>
            <consortium name="US DOE Joint Genome Institute (JGI-PGF)"/>
            <person name="Walter F."/>
            <person name="Albersmeier A."/>
            <person name="Kalinowski J."/>
            <person name="Ruckert C."/>
        </authorList>
    </citation>
    <scope>NUCLEOTIDE SEQUENCE</scope>
    <source>
        <strain evidence="7">JCM 4790</strain>
    </source>
</reference>
<dbReference type="GO" id="GO:0003677">
    <property type="term" value="F:DNA binding"/>
    <property type="evidence" value="ECO:0007669"/>
    <property type="project" value="UniProtKB-KW"/>
</dbReference>
<dbReference type="InterPro" id="IPR001789">
    <property type="entry name" value="Sig_transdc_resp-reg_receiver"/>
</dbReference>
<dbReference type="PRINTS" id="PR00038">
    <property type="entry name" value="HTHLUXR"/>
</dbReference>
<evidence type="ECO:0000259" key="6">
    <source>
        <dbReference type="PROSITE" id="PS50110"/>
    </source>
</evidence>
<dbReference type="PANTHER" id="PTHR43214">
    <property type="entry name" value="TWO-COMPONENT RESPONSE REGULATOR"/>
    <property type="match status" value="1"/>
</dbReference>
<dbReference type="InterPro" id="IPR058245">
    <property type="entry name" value="NreC/VraR/RcsB-like_REC"/>
</dbReference>
<dbReference type="InterPro" id="IPR039420">
    <property type="entry name" value="WalR-like"/>
</dbReference>
<dbReference type="CDD" id="cd17535">
    <property type="entry name" value="REC_NarL-like"/>
    <property type="match status" value="1"/>
</dbReference>
<evidence type="ECO:0000256" key="2">
    <source>
        <dbReference type="ARBA" id="ARBA00023125"/>
    </source>
</evidence>
<evidence type="ECO:0000313" key="8">
    <source>
        <dbReference type="Proteomes" id="UP000619244"/>
    </source>
</evidence>
<dbReference type="SUPFAM" id="SSF52172">
    <property type="entry name" value="CheY-like"/>
    <property type="match status" value="1"/>
</dbReference>
<evidence type="ECO:0000313" key="7">
    <source>
        <dbReference type="EMBL" id="GGX86790.1"/>
    </source>
</evidence>
<protein>
    <submittedName>
        <fullName evidence="7">DNA-binding response regulator</fullName>
    </submittedName>
</protein>
<feature type="domain" description="HTH luxR-type" evidence="5">
    <location>
        <begin position="154"/>
        <end position="219"/>
    </location>
</feature>
<dbReference type="EMBL" id="BMVU01000024">
    <property type="protein sequence ID" value="GGX86790.1"/>
    <property type="molecule type" value="Genomic_DNA"/>
</dbReference>
<dbReference type="SMART" id="SM00448">
    <property type="entry name" value="REC"/>
    <property type="match status" value="1"/>
</dbReference>
<keyword evidence="1 3" id="KW-0597">Phosphoprotein</keyword>
<dbReference type="AlphaFoldDB" id="A0A918NQ72"/>